<evidence type="ECO:0000313" key="2">
    <source>
        <dbReference type="Proteomes" id="UP001215598"/>
    </source>
</evidence>
<accession>A0AAD7JT81</accession>
<name>A0AAD7JT81_9AGAR</name>
<comment type="caution">
    <text evidence="1">The sequence shown here is derived from an EMBL/GenBank/DDBJ whole genome shotgun (WGS) entry which is preliminary data.</text>
</comment>
<keyword evidence="2" id="KW-1185">Reference proteome</keyword>
<protein>
    <submittedName>
        <fullName evidence="1">Uncharacterized protein</fullName>
    </submittedName>
</protein>
<organism evidence="1 2">
    <name type="scientific">Mycena metata</name>
    <dbReference type="NCBI Taxonomy" id="1033252"/>
    <lineage>
        <taxon>Eukaryota</taxon>
        <taxon>Fungi</taxon>
        <taxon>Dikarya</taxon>
        <taxon>Basidiomycota</taxon>
        <taxon>Agaricomycotina</taxon>
        <taxon>Agaricomycetes</taxon>
        <taxon>Agaricomycetidae</taxon>
        <taxon>Agaricales</taxon>
        <taxon>Marasmiineae</taxon>
        <taxon>Mycenaceae</taxon>
        <taxon>Mycena</taxon>
    </lineage>
</organism>
<evidence type="ECO:0000313" key="1">
    <source>
        <dbReference type="EMBL" id="KAJ7769813.1"/>
    </source>
</evidence>
<dbReference type="Proteomes" id="UP001215598">
    <property type="component" value="Unassembled WGS sequence"/>
</dbReference>
<proteinExistence type="predicted"/>
<sequence length="344" mass="37490">MALNLKKKVIAPSRLPKEARNTTGIDANGFTTTDKCFHRNMRFTYRFEELFDETATPPPSAINTVLALNSQERVRTVFVGRTLWQFLTGQCLVNGAGTLGPGMLTAWREVLVDHKTHLAELAQSWHLPPCWKIAAGDWPPALLEIISGHGSDIPAALAWLGKVLAPAVAIAHKSNIARLAALASAGRPRTPSRSRKIEVLHRFEEMNAVALANTTRPNDPYSAPEQAPVILSTSYLTPGAAVTVRLLLAPTLSAALLASVEAAFATAEARGHRKIPLRRHSLRRRHADGRRIPFPLILPTTQTRALSGGQWNPASVHEFRAAIPRQYQIYKGSGMGVIIACIIG</sequence>
<dbReference type="AlphaFoldDB" id="A0AAD7JT81"/>
<gene>
    <name evidence="1" type="ORF">B0H16DRAFT_1452207</name>
</gene>
<reference evidence="1" key="1">
    <citation type="submission" date="2023-03" db="EMBL/GenBank/DDBJ databases">
        <title>Massive genome expansion in bonnet fungi (Mycena s.s.) driven by repeated elements and novel gene families across ecological guilds.</title>
        <authorList>
            <consortium name="Lawrence Berkeley National Laboratory"/>
            <person name="Harder C.B."/>
            <person name="Miyauchi S."/>
            <person name="Viragh M."/>
            <person name="Kuo A."/>
            <person name="Thoen E."/>
            <person name="Andreopoulos B."/>
            <person name="Lu D."/>
            <person name="Skrede I."/>
            <person name="Drula E."/>
            <person name="Henrissat B."/>
            <person name="Morin E."/>
            <person name="Kohler A."/>
            <person name="Barry K."/>
            <person name="LaButti K."/>
            <person name="Morin E."/>
            <person name="Salamov A."/>
            <person name="Lipzen A."/>
            <person name="Mereny Z."/>
            <person name="Hegedus B."/>
            <person name="Baldrian P."/>
            <person name="Stursova M."/>
            <person name="Weitz H."/>
            <person name="Taylor A."/>
            <person name="Grigoriev I.V."/>
            <person name="Nagy L.G."/>
            <person name="Martin F."/>
            <person name="Kauserud H."/>
        </authorList>
    </citation>
    <scope>NUCLEOTIDE SEQUENCE</scope>
    <source>
        <strain evidence="1">CBHHK182m</strain>
    </source>
</reference>
<dbReference type="EMBL" id="JARKIB010000017">
    <property type="protein sequence ID" value="KAJ7769813.1"/>
    <property type="molecule type" value="Genomic_DNA"/>
</dbReference>